<dbReference type="GeneID" id="65076876"/>
<evidence type="ECO:0000256" key="1">
    <source>
        <dbReference type="SAM" id="Phobius"/>
    </source>
</evidence>
<protein>
    <submittedName>
        <fullName evidence="2">Uncharacterized protein</fullName>
    </submittedName>
</protein>
<reference evidence="2 3" key="1">
    <citation type="submission" date="2016-10" db="EMBL/GenBank/DDBJ databases">
        <authorList>
            <person name="Varghese N."/>
            <person name="Submissions S."/>
        </authorList>
    </citation>
    <scope>NUCLEOTIDE SEQUENCE [LARGE SCALE GENOMIC DNA]</scope>
    <source>
        <strain evidence="2 3">DSM 14939</strain>
    </source>
</reference>
<proteinExistence type="predicted"/>
<accession>A0A1H0U0G7</accession>
<evidence type="ECO:0000313" key="3">
    <source>
        <dbReference type="Proteomes" id="UP000183042"/>
    </source>
</evidence>
<gene>
    <name evidence="2" type="ORF">SAMN05216596_105336</name>
</gene>
<name>A0A1H0U0G7_9PSED</name>
<sequence length="111" mass="11888">MMAVFSFLVACFGAYMTYLNSTPEAKDQAKKLLTRLLGSAGRVMLGLVIMSVAILSAVCIIIFWVGEGPITRQEVVMLILHFINLTVYGAMCIAMITAACAKPPREAGGVS</sequence>
<evidence type="ECO:0000313" key="2">
    <source>
        <dbReference type="EMBL" id="SDP59515.1"/>
    </source>
</evidence>
<keyword evidence="1" id="KW-0812">Transmembrane</keyword>
<keyword evidence="1" id="KW-0472">Membrane</keyword>
<dbReference type="RefSeq" id="WP_054992755.1">
    <property type="nucleotide sequence ID" value="NZ_FNJH01000005.1"/>
</dbReference>
<keyword evidence="3" id="KW-1185">Reference proteome</keyword>
<comment type="caution">
    <text evidence="2">The sequence shown here is derived from an EMBL/GenBank/DDBJ whole genome shotgun (WGS) entry which is preliminary data.</text>
</comment>
<dbReference type="Proteomes" id="UP000183042">
    <property type="component" value="Unassembled WGS sequence"/>
</dbReference>
<keyword evidence="1" id="KW-1133">Transmembrane helix</keyword>
<feature type="transmembrane region" description="Helical" evidence="1">
    <location>
        <begin position="43"/>
        <end position="66"/>
    </location>
</feature>
<organism evidence="2 3">
    <name type="scientific">Pseudomonas congelans</name>
    <dbReference type="NCBI Taxonomy" id="200452"/>
    <lineage>
        <taxon>Bacteria</taxon>
        <taxon>Pseudomonadati</taxon>
        <taxon>Pseudomonadota</taxon>
        <taxon>Gammaproteobacteria</taxon>
        <taxon>Pseudomonadales</taxon>
        <taxon>Pseudomonadaceae</taxon>
        <taxon>Pseudomonas</taxon>
    </lineage>
</organism>
<dbReference type="EMBL" id="FNJH01000005">
    <property type="protein sequence ID" value="SDP59515.1"/>
    <property type="molecule type" value="Genomic_DNA"/>
</dbReference>
<feature type="transmembrane region" description="Helical" evidence="1">
    <location>
        <begin position="78"/>
        <end position="99"/>
    </location>
</feature>